<dbReference type="InterPro" id="IPR027417">
    <property type="entry name" value="P-loop_NTPase"/>
</dbReference>
<accession>A0A3B0ZRZ7</accession>
<evidence type="ECO:0000256" key="1">
    <source>
        <dbReference type="ARBA" id="ARBA00005417"/>
    </source>
</evidence>
<name>A0A3B0ZRZ7_9ZZZZ</name>
<feature type="domain" description="ABC transporter" evidence="5">
    <location>
        <begin position="5"/>
        <end position="234"/>
    </location>
</feature>
<dbReference type="EMBL" id="UOFS01000026">
    <property type="protein sequence ID" value="VAW96325.1"/>
    <property type="molecule type" value="Genomic_DNA"/>
</dbReference>
<dbReference type="PANTHER" id="PTHR43335">
    <property type="entry name" value="ABC TRANSPORTER, ATP-BINDING PROTEIN"/>
    <property type="match status" value="1"/>
</dbReference>
<reference evidence="6" key="1">
    <citation type="submission" date="2018-06" db="EMBL/GenBank/DDBJ databases">
        <authorList>
            <person name="Zhirakovskaya E."/>
        </authorList>
    </citation>
    <scope>NUCLEOTIDE SEQUENCE</scope>
</reference>
<dbReference type="SUPFAM" id="SSF52540">
    <property type="entry name" value="P-loop containing nucleoside triphosphate hydrolases"/>
    <property type="match status" value="1"/>
</dbReference>
<evidence type="ECO:0000313" key="6">
    <source>
        <dbReference type="EMBL" id="VAW96325.1"/>
    </source>
</evidence>
<comment type="similarity">
    <text evidence="1">Belongs to the ABC transporter superfamily.</text>
</comment>
<evidence type="ECO:0000256" key="3">
    <source>
        <dbReference type="ARBA" id="ARBA00022741"/>
    </source>
</evidence>
<sequence>MDKMIEVFGLHKVFGRQTVVNDISFSVAKGEVLGFLGPNGAGKSTTMKMICGFLTPSKGYATVCGHNVLTDPVALKSSIGYLPEGAPAYSEMNVLDFLKFIAEIRGYTGAQAQAKIDAAIEKVNLQSVLYKTIETLSKGFKRRVGLAQAILHNPPVLIMDEPTDGLDPNQKHEVRELIREMAKDKAIIISTHILEEVPALCSRAIIIAEGKLLFDDTPEKLEARSEVHNAVTLRIEGEVPSATGSLLEQLDGVEKVSIYKEQDTRFVVYPKDGKNILHQVSQLARSQQWDLDELSVSQGQLDEVFRRITLGETDGASVSA</sequence>
<dbReference type="InterPro" id="IPR003439">
    <property type="entry name" value="ABC_transporter-like_ATP-bd"/>
</dbReference>
<keyword evidence="2" id="KW-0813">Transport</keyword>
<dbReference type="Pfam" id="PF00005">
    <property type="entry name" value="ABC_tran"/>
    <property type="match status" value="1"/>
</dbReference>
<dbReference type="PROSITE" id="PS50893">
    <property type="entry name" value="ABC_TRANSPORTER_2"/>
    <property type="match status" value="1"/>
</dbReference>
<dbReference type="PANTHER" id="PTHR43335:SF4">
    <property type="entry name" value="ABC TRANSPORTER, ATP-BINDING PROTEIN"/>
    <property type="match status" value="1"/>
</dbReference>
<proteinExistence type="inferred from homology"/>
<evidence type="ECO:0000256" key="2">
    <source>
        <dbReference type="ARBA" id="ARBA00022448"/>
    </source>
</evidence>
<dbReference type="AlphaFoldDB" id="A0A3B0ZRZ7"/>
<keyword evidence="4 6" id="KW-0067">ATP-binding</keyword>
<dbReference type="Gene3D" id="3.40.50.300">
    <property type="entry name" value="P-loop containing nucleotide triphosphate hydrolases"/>
    <property type="match status" value="1"/>
</dbReference>
<dbReference type="GO" id="GO:0005524">
    <property type="term" value="F:ATP binding"/>
    <property type="evidence" value="ECO:0007669"/>
    <property type="project" value="UniProtKB-KW"/>
</dbReference>
<evidence type="ECO:0000256" key="4">
    <source>
        <dbReference type="ARBA" id="ARBA00022840"/>
    </source>
</evidence>
<protein>
    <submittedName>
        <fullName evidence="6">Gliding motility-associated ABC transporter ATP-binding protein GldA</fullName>
    </submittedName>
</protein>
<keyword evidence="3" id="KW-0547">Nucleotide-binding</keyword>
<dbReference type="CDD" id="cd03230">
    <property type="entry name" value="ABC_DR_subfamily_A"/>
    <property type="match status" value="1"/>
</dbReference>
<dbReference type="InterPro" id="IPR003593">
    <property type="entry name" value="AAA+_ATPase"/>
</dbReference>
<evidence type="ECO:0000259" key="5">
    <source>
        <dbReference type="PROSITE" id="PS50893"/>
    </source>
</evidence>
<gene>
    <name evidence="6" type="ORF">MNBD_GAMMA22-1294</name>
</gene>
<dbReference type="SMART" id="SM00382">
    <property type="entry name" value="AAA"/>
    <property type="match status" value="1"/>
</dbReference>
<dbReference type="GO" id="GO:0016887">
    <property type="term" value="F:ATP hydrolysis activity"/>
    <property type="evidence" value="ECO:0007669"/>
    <property type="project" value="InterPro"/>
</dbReference>
<organism evidence="6">
    <name type="scientific">hydrothermal vent metagenome</name>
    <dbReference type="NCBI Taxonomy" id="652676"/>
    <lineage>
        <taxon>unclassified sequences</taxon>
        <taxon>metagenomes</taxon>
        <taxon>ecological metagenomes</taxon>
    </lineage>
</organism>